<dbReference type="EMBL" id="JAQQWN010000010">
    <property type="protein sequence ID" value="KAK8062713.1"/>
    <property type="molecule type" value="Genomic_DNA"/>
</dbReference>
<protein>
    <submittedName>
        <fullName evidence="2">Uncharacterized protein</fullName>
    </submittedName>
</protein>
<sequence>MRPKDSTHDRPPVYTPDEEQRYPGDCLPGGSSLPFTRFLDFPADIQLLIWKHAAAAPAILRLDKNGAVYFESGLLTACTASRAAFLQFPGTVRSLYGWGAAKKAGPSDFDCDYPQCPRSGKPGVWWRPQLDLVVLGRGMQRNDLGRIAGADQIRHLAIHYDDAISYRYRPYFVSFSTNEQWDHWLTTIFPDLRTWEIYAE</sequence>
<gene>
    <name evidence="2" type="ORF">PG997_014810</name>
</gene>
<reference evidence="2 3" key="1">
    <citation type="submission" date="2023-01" db="EMBL/GenBank/DDBJ databases">
        <title>Analysis of 21 Apiospora genomes using comparative genomics revels a genus with tremendous synthesis potential of carbohydrate active enzymes and secondary metabolites.</title>
        <authorList>
            <person name="Sorensen T."/>
        </authorList>
    </citation>
    <scope>NUCLEOTIDE SEQUENCE [LARGE SCALE GENOMIC DNA]</scope>
    <source>
        <strain evidence="2 3">CBS 114990</strain>
    </source>
</reference>
<organism evidence="2 3">
    <name type="scientific">Apiospora hydei</name>
    <dbReference type="NCBI Taxonomy" id="1337664"/>
    <lineage>
        <taxon>Eukaryota</taxon>
        <taxon>Fungi</taxon>
        <taxon>Dikarya</taxon>
        <taxon>Ascomycota</taxon>
        <taxon>Pezizomycotina</taxon>
        <taxon>Sordariomycetes</taxon>
        <taxon>Xylariomycetidae</taxon>
        <taxon>Amphisphaeriales</taxon>
        <taxon>Apiosporaceae</taxon>
        <taxon>Apiospora</taxon>
    </lineage>
</organism>
<dbReference type="GeneID" id="92052184"/>
<evidence type="ECO:0000313" key="3">
    <source>
        <dbReference type="Proteomes" id="UP001433268"/>
    </source>
</evidence>
<name>A0ABR1UUX6_9PEZI</name>
<feature type="compositionally biased region" description="Basic and acidic residues" evidence="1">
    <location>
        <begin position="1"/>
        <end position="11"/>
    </location>
</feature>
<keyword evidence="3" id="KW-1185">Reference proteome</keyword>
<evidence type="ECO:0000256" key="1">
    <source>
        <dbReference type="SAM" id="MobiDB-lite"/>
    </source>
</evidence>
<proteinExistence type="predicted"/>
<dbReference type="RefSeq" id="XP_066661312.1">
    <property type="nucleotide sequence ID" value="XM_066819124.1"/>
</dbReference>
<feature type="region of interest" description="Disordered" evidence="1">
    <location>
        <begin position="1"/>
        <end position="21"/>
    </location>
</feature>
<evidence type="ECO:0000313" key="2">
    <source>
        <dbReference type="EMBL" id="KAK8062713.1"/>
    </source>
</evidence>
<comment type="caution">
    <text evidence="2">The sequence shown here is derived from an EMBL/GenBank/DDBJ whole genome shotgun (WGS) entry which is preliminary data.</text>
</comment>
<dbReference type="Proteomes" id="UP001433268">
    <property type="component" value="Unassembled WGS sequence"/>
</dbReference>
<accession>A0ABR1UUX6</accession>